<evidence type="ECO:0000256" key="3">
    <source>
        <dbReference type="ARBA" id="ARBA00022679"/>
    </source>
</evidence>
<dbReference type="Pfam" id="PF04577">
    <property type="entry name" value="Glyco_transf_61"/>
    <property type="match status" value="1"/>
</dbReference>
<dbReference type="GO" id="GO:0097363">
    <property type="term" value="F:protein O-acetylglucosaminyltransferase activity"/>
    <property type="evidence" value="ECO:0007669"/>
    <property type="project" value="UniProtKB-EC"/>
</dbReference>
<evidence type="ECO:0000256" key="7">
    <source>
        <dbReference type="ARBA" id="ARBA00040944"/>
    </source>
</evidence>
<keyword evidence="4 11" id="KW-0732">Signal</keyword>
<comment type="catalytic activity">
    <reaction evidence="9">
        <text>L-seryl-[protein] + UDP-N-acetyl-alpha-D-glucosamine = 3-O-(N-acetyl-beta-D-glucosaminyl)-L-seryl-[protein] + UDP + H(+)</text>
        <dbReference type="Rhea" id="RHEA:48904"/>
        <dbReference type="Rhea" id="RHEA-COMP:9863"/>
        <dbReference type="Rhea" id="RHEA-COMP:12251"/>
        <dbReference type="ChEBI" id="CHEBI:15378"/>
        <dbReference type="ChEBI" id="CHEBI:29999"/>
        <dbReference type="ChEBI" id="CHEBI:57705"/>
        <dbReference type="ChEBI" id="CHEBI:58223"/>
        <dbReference type="ChEBI" id="CHEBI:90838"/>
        <dbReference type="EC" id="2.4.1.255"/>
    </reaction>
</comment>
<evidence type="ECO:0000256" key="4">
    <source>
        <dbReference type="ARBA" id="ARBA00022729"/>
    </source>
</evidence>
<keyword evidence="3" id="KW-0808">Transferase</keyword>
<evidence type="ECO:0000256" key="10">
    <source>
        <dbReference type="ARBA" id="ARBA00049432"/>
    </source>
</evidence>
<evidence type="ECO:0000256" key="1">
    <source>
        <dbReference type="ARBA" id="ARBA00011970"/>
    </source>
</evidence>
<evidence type="ECO:0000256" key="8">
    <source>
        <dbReference type="ARBA" id="ARBA00042574"/>
    </source>
</evidence>
<sequence length="516" mass="60837">MMLFTFLLLCHYCLEMVLSDNFSRINLPLIHIPYYMTSFPNVAEECAKNPTCPYKHYLNEKKYWGYEYGHKWGQQYSIPDCPGDHRGWVKTKFDQQNTFYIQGDFGYIKQQLLEMKILCEPLFVEDSMLECSDHLRYCRGRNLMINFTNLIHRHEPLRYKMDVLSYGDIGGWCDLNKEELTNRADHISALQSWGPELRNFIKMKRRPIPNGDCDVIVDKPTYIMKIDATVNMYHHFCDFLNLYASQHMNKDYETFSTDVNVLIWESYTYHSLFQETWKAFTKHPLWNLNSFKGKTVCFKNLIFPLLPRMIFGLYYNTPLIYGCKKSGLFHAFSKHILHRLKIPIHFRHGKTIRITFLSRDTRYRKILNEEELLNTLSDNDEYDVRKVIFNKDIPFRQQLEVIANTDILVGIHGAGLTHLLFLPDWAAVFEVYNCEDANCYADLARLRGLHYVTWRNTSKLTSVTDGSYQGGAHAKFANYRFDPDEFKSILVEASSQVKEHPNFVDSTQHPPKRDEL</sequence>
<evidence type="ECO:0000313" key="14">
    <source>
        <dbReference type="Proteomes" id="UP001566132"/>
    </source>
</evidence>
<dbReference type="AlphaFoldDB" id="A0ABD1F6B5"/>
<dbReference type="EC" id="2.4.1.255" evidence="1"/>
<gene>
    <name evidence="13" type="ORF">ABEB36_002486</name>
</gene>
<keyword evidence="14" id="KW-1185">Reference proteome</keyword>
<evidence type="ECO:0000256" key="11">
    <source>
        <dbReference type="SAM" id="SignalP"/>
    </source>
</evidence>
<feature type="domain" description="Glycosyltransferase 61 catalytic" evidence="12">
    <location>
        <begin position="319"/>
        <end position="428"/>
    </location>
</feature>
<dbReference type="InterPro" id="IPR049625">
    <property type="entry name" value="Glyco_transf_61_cat"/>
</dbReference>
<evidence type="ECO:0000256" key="6">
    <source>
        <dbReference type="ARBA" id="ARBA00023180"/>
    </source>
</evidence>
<evidence type="ECO:0000259" key="12">
    <source>
        <dbReference type="Pfam" id="PF04577"/>
    </source>
</evidence>
<keyword evidence="2" id="KW-0328">Glycosyltransferase</keyword>
<evidence type="ECO:0000256" key="9">
    <source>
        <dbReference type="ARBA" id="ARBA00048317"/>
    </source>
</evidence>
<keyword evidence="5" id="KW-0256">Endoplasmic reticulum</keyword>
<dbReference type="EMBL" id="JBDJPC010000002">
    <property type="protein sequence ID" value="KAL1512998.1"/>
    <property type="molecule type" value="Genomic_DNA"/>
</dbReference>
<evidence type="ECO:0000256" key="2">
    <source>
        <dbReference type="ARBA" id="ARBA00022676"/>
    </source>
</evidence>
<evidence type="ECO:0000313" key="13">
    <source>
        <dbReference type="EMBL" id="KAL1512998.1"/>
    </source>
</evidence>
<feature type="chain" id="PRO_5044824294" description="EGF domain-specific O-linked N-acetylglucosamine transferase" evidence="11">
    <location>
        <begin position="20"/>
        <end position="516"/>
    </location>
</feature>
<dbReference type="PANTHER" id="PTHR20961:SF148">
    <property type="entry name" value="EGF DOMAIN-SPECIFIC O-LINKED N-ACETYLGLUCOSAMINE TRANSFERASE"/>
    <property type="match status" value="1"/>
</dbReference>
<reference evidence="13 14" key="1">
    <citation type="submission" date="2024-05" db="EMBL/GenBank/DDBJ databases">
        <title>Genetic variation in Jamaican populations of the coffee berry borer (Hypothenemus hampei).</title>
        <authorList>
            <person name="Errbii M."/>
            <person name="Myrie A."/>
        </authorList>
    </citation>
    <scope>NUCLEOTIDE SEQUENCE [LARGE SCALE GENOMIC DNA]</scope>
    <source>
        <strain evidence="13">JA-Hopewell-2020-01-JO</strain>
        <tissue evidence="13">Whole body</tissue>
    </source>
</reference>
<comment type="catalytic activity">
    <reaction evidence="10">
        <text>L-threonyl-[protein] + UDP-N-acetyl-alpha-D-glucosamine = 3-O-(N-acetyl-beta-D-glucosaminyl)-L-threonyl-[protein] + UDP + H(+)</text>
        <dbReference type="Rhea" id="RHEA:48908"/>
        <dbReference type="Rhea" id="RHEA-COMP:11060"/>
        <dbReference type="Rhea" id="RHEA-COMP:12252"/>
        <dbReference type="ChEBI" id="CHEBI:15378"/>
        <dbReference type="ChEBI" id="CHEBI:30013"/>
        <dbReference type="ChEBI" id="CHEBI:57705"/>
        <dbReference type="ChEBI" id="CHEBI:58223"/>
        <dbReference type="ChEBI" id="CHEBI:90840"/>
        <dbReference type="EC" id="2.4.1.255"/>
    </reaction>
</comment>
<name>A0ABD1F6B5_HYPHA</name>
<accession>A0ABD1F6B5</accession>
<dbReference type="Proteomes" id="UP001566132">
    <property type="component" value="Unassembled WGS sequence"/>
</dbReference>
<protein>
    <recommendedName>
        <fullName evidence="7">EGF domain-specific O-linked N-acetylglucosamine transferase</fullName>
        <ecNumber evidence="1">2.4.1.255</ecNumber>
    </recommendedName>
    <alternativeName>
        <fullName evidence="8">Extracellular O-linked N-acetylglucosamine transferase</fullName>
    </alternativeName>
</protein>
<keyword evidence="6" id="KW-0325">Glycoprotein</keyword>
<evidence type="ECO:0000256" key="5">
    <source>
        <dbReference type="ARBA" id="ARBA00022824"/>
    </source>
</evidence>
<comment type="caution">
    <text evidence="13">The sequence shown here is derived from an EMBL/GenBank/DDBJ whole genome shotgun (WGS) entry which is preliminary data.</text>
</comment>
<proteinExistence type="predicted"/>
<dbReference type="InterPro" id="IPR007657">
    <property type="entry name" value="Glycosyltransferase_61"/>
</dbReference>
<feature type="signal peptide" evidence="11">
    <location>
        <begin position="1"/>
        <end position="19"/>
    </location>
</feature>
<dbReference type="PANTHER" id="PTHR20961">
    <property type="entry name" value="GLYCOSYLTRANSFERASE"/>
    <property type="match status" value="1"/>
</dbReference>
<organism evidence="13 14">
    <name type="scientific">Hypothenemus hampei</name>
    <name type="common">Coffee berry borer</name>
    <dbReference type="NCBI Taxonomy" id="57062"/>
    <lineage>
        <taxon>Eukaryota</taxon>
        <taxon>Metazoa</taxon>
        <taxon>Ecdysozoa</taxon>
        <taxon>Arthropoda</taxon>
        <taxon>Hexapoda</taxon>
        <taxon>Insecta</taxon>
        <taxon>Pterygota</taxon>
        <taxon>Neoptera</taxon>
        <taxon>Endopterygota</taxon>
        <taxon>Coleoptera</taxon>
        <taxon>Polyphaga</taxon>
        <taxon>Cucujiformia</taxon>
        <taxon>Curculionidae</taxon>
        <taxon>Scolytinae</taxon>
        <taxon>Hypothenemus</taxon>
    </lineage>
</organism>